<name>A0A1G7J1E5_9FLAO</name>
<dbReference type="STRING" id="227084.SAMN05421855_10836"/>
<sequence length="229" mass="26250">MSIIARLHVDDKQFNILNYQLAFKRPYDFLGKPSSKTIGGLFEITLESTKDELFSEWAIQPNMMKQAKIVQSSVRMDGKSRTFDLIDVHCLKNKVSFNSVNNRPMTNRIILSPAILKLDGLVLFEKFWKVTDLNTQNSMPPIPYHKAELISYFITDENGNELKEYETGAKIQLHIETKNAVGKNISISIKDKTHDFLHNGQRLENDTLSAYTITTDLEKLELDIIAQQN</sequence>
<dbReference type="RefSeq" id="WP_093145312.1">
    <property type="nucleotide sequence ID" value="NZ_BMWO01000006.1"/>
</dbReference>
<protein>
    <submittedName>
        <fullName evidence="1">Uncharacterized protein</fullName>
    </submittedName>
</protein>
<dbReference type="GO" id="GO:0033104">
    <property type="term" value="C:type VI protein secretion system complex"/>
    <property type="evidence" value="ECO:0007669"/>
    <property type="project" value="InterPro"/>
</dbReference>
<dbReference type="AlphaFoldDB" id="A0A1G7J1E5"/>
<keyword evidence="2" id="KW-1185">Reference proteome</keyword>
<dbReference type="Proteomes" id="UP000199321">
    <property type="component" value="Unassembled WGS sequence"/>
</dbReference>
<proteinExistence type="predicted"/>
<dbReference type="EMBL" id="FNBA01000008">
    <property type="protein sequence ID" value="SDF18688.1"/>
    <property type="molecule type" value="Genomic_DNA"/>
</dbReference>
<dbReference type="Pfam" id="PF17642">
    <property type="entry name" value="TssD"/>
    <property type="match status" value="1"/>
</dbReference>
<dbReference type="InterPro" id="IPR041408">
    <property type="entry name" value="Hcp_Tssd"/>
</dbReference>
<dbReference type="OrthoDB" id="1115770at2"/>
<gene>
    <name evidence="1" type="ORF">SAMN05421855_10836</name>
</gene>
<accession>A0A1G7J1E5</accession>
<reference evidence="1 2" key="1">
    <citation type="submission" date="2016-10" db="EMBL/GenBank/DDBJ databases">
        <authorList>
            <person name="de Groot N.N."/>
        </authorList>
    </citation>
    <scope>NUCLEOTIDE SEQUENCE [LARGE SCALE GENOMIC DNA]</scope>
    <source>
        <strain evidence="1 2">DSM 16195</strain>
    </source>
</reference>
<organism evidence="1 2">
    <name type="scientific">Ulvibacter litoralis</name>
    <dbReference type="NCBI Taxonomy" id="227084"/>
    <lineage>
        <taxon>Bacteria</taxon>
        <taxon>Pseudomonadati</taxon>
        <taxon>Bacteroidota</taxon>
        <taxon>Flavobacteriia</taxon>
        <taxon>Flavobacteriales</taxon>
        <taxon>Flavobacteriaceae</taxon>
        <taxon>Ulvibacter</taxon>
    </lineage>
</organism>
<evidence type="ECO:0000313" key="2">
    <source>
        <dbReference type="Proteomes" id="UP000199321"/>
    </source>
</evidence>
<evidence type="ECO:0000313" key="1">
    <source>
        <dbReference type="EMBL" id="SDF18688.1"/>
    </source>
</evidence>